<evidence type="ECO:0000256" key="3">
    <source>
        <dbReference type="ARBA" id="ARBA00022989"/>
    </source>
</evidence>
<feature type="transmembrane region" description="Helical" evidence="5">
    <location>
        <begin position="127"/>
        <end position="158"/>
    </location>
</feature>
<name>C1FJH9_MICCC</name>
<dbReference type="RefSeq" id="XP_002509343.1">
    <property type="nucleotide sequence ID" value="XM_002509297.1"/>
</dbReference>
<dbReference type="GeneID" id="8248228"/>
<organism evidence="7 8">
    <name type="scientific">Micromonas commoda (strain RCC299 / NOUM17 / CCMP2709)</name>
    <name type="common">Picoplanktonic green alga</name>
    <dbReference type="NCBI Taxonomy" id="296587"/>
    <lineage>
        <taxon>Eukaryota</taxon>
        <taxon>Viridiplantae</taxon>
        <taxon>Chlorophyta</taxon>
        <taxon>Mamiellophyceae</taxon>
        <taxon>Mamiellales</taxon>
        <taxon>Mamiellaceae</taxon>
        <taxon>Micromonas</taxon>
    </lineage>
</organism>
<dbReference type="EMBL" id="CP001577">
    <property type="protein sequence ID" value="ACO70601.1"/>
    <property type="molecule type" value="Genomic_DNA"/>
</dbReference>
<keyword evidence="2 5" id="KW-0812">Transmembrane</keyword>
<dbReference type="FunCoup" id="C1FJH9">
    <property type="interactions" value="152"/>
</dbReference>
<dbReference type="InParanoid" id="C1FJH9"/>
<evidence type="ECO:0000313" key="7">
    <source>
        <dbReference type="EMBL" id="ACO70601.1"/>
    </source>
</evidence>
<dbReference type="Pfam" id="PF01925">
    <property type="entry name" value="TauE"/>
    <property type="match status" value="1"/>
</dbReference>
<proteinExistence type="predicted"/>
<keyword evidence="3 5" id="KW-1133">Transmembrane helix</keyword>
<dbReference type="PANTHER" id="PTHR43701:SF2">
    <property type="entry name" value="MEMBRANE TRANSPORTER PROTEIN YJNA-RELATED"/>
    <property type="match status" value="1"/>
</dbReference>
<dbReference type="KEGG" id="mis:MICPUN_62982"/>
<evidence type="ECO:0000256" key="5">
    <source>
        <dbReference type="SAM" id="Phobius"/>
    </source>
</evidence>
<dbReference type="PANTHER" id="PTHR43701">
    <property type="entry name" value="MEMBRANE TRANSPORTER PROTEIN MJ0441-RELATED"/>
    <property type="match status" value="1"/>
</dbReference>
<evidence type="ECO:0000256" key="1">
    <source>
        <dbReference type="ARBA" id="ARBA00004141"/>
    </source>
</evidence>
<protein>
    <recommendedName>
        <fullName evidence="9">Membrane transporter protein</fullName>
    </recommendedName>
</protein>
<sequence>MHAYRLRQLQANSTALLLNVATCASGALVFASAGHVDPVAGCLVASGATATAGPGARLAHAMRERTQRLVFASALLALAPVIALKPVISNPANDDDAKEDGGPTHAGGGGWNGLGASRIAMPPAEKIAYYVGLGAAVGVASGALGIGAGTMMSVGLALAGNMPHKTMLGTSMVAQIGPGLAGAWAHARLGNLRLDLVPALAGGAMVGSFVTSEVAVDLPEEGLRAAFAAFVAGLGMHAMRGALRMPKV</sequence>
<evidence type="ECO:0000313" key="8">
    <source>
        <dbReference type="Proteomes" id="UP000002009"/>
    </source>
</evidence>
<dbReference type="Proteomes" id="UP000002009">
    <property type="component" value="Chromosome 12"/>
</dbReference>
<dbReference type="AlphaFoldDB" id="C1FJH9"/>
<evidence type="ECO:0000256" key="4">
    <source>
        <dbReference type="ARBA" id="ARBA00023136"/>
    </source>
</evidence>
<dbReference type="GO" id="GO:0016020">
    <property type="term" value="C:membrane"/>
    <property type="evidence" value="ECO:0007669"/>
    <property type="project" value="UniProtKB-SubCell"/>
</dbReference>
<keyword evidence="6" id="KW-0732">Signal</keyword>
<evidence type="ECO:0000256" key="6">
    <source>
        <dbReference type="SAM" id="SignalP"/>
    </source>
</evidence>
<dbReference type="InterPro" id="IPR002781">
    <property type="entry name" value="TM_pro_TauE-like"/>
</dbReference>
<comment type="subcellular location">
    <subcellularLocation>
        <location evidence="1">Membrane</location>
        <topology evidence="1">Multi-pass membrane protein</topology>
    </subcellularLocation>
</comment>
<gene>
    <name evidence="7" type="ORF">MICPUN_62982</name>
</gene>
<evidence type="ECO:0008006" key="9">
    <source>
        <dbReference type="Google" id="ProtNLM"/>
    </source>
</evidence>
<feature type="signal peptide" evidence="6">
    <location>
        <begin position="1"/>
        <end position="26"/>
    </location>
</feature>
<keyword evidence="8" id="KW-1185">Reference proteome</keyword>
<keyword evidence="4 5" id="KW-0472">Membrane</keyword>
<feature type="chain" id="PRO_5002907750" description="Membrane transporter protein" evidence="6">
    <location>
        <begin position="27"/>
        <end position="248"/>
    </location>
</feature>
<evidence type="ECO:0000256" key="2">
    <source>
        <dbReference type="ARBA" id="ARBA00022692"/>
    </source>
</evidence>
<reference evidence="7 8" key="1">
    <citation type="journal article" date="2009" name="Science">
        <title>Green evolution and dynamic adaptations revealed by genomes of the marine picoeukaryotes Micromonas.</title>
        <authorList>
            <person name="Worden A.Z."/>
            <person name="Lee J.H."/>
            <person name="Mock T."/>
            <person name="Rouze P."/>
            <person name="Simmons M.P."/>
            <person name="Aerts A.L."/>
            <person name="Allen A.E."/>
            <person name="Cuvelier M.L."/>
            <person name="Derelle E."/>
            <person name="Everett M.V."/>
            <person name="Foulon E."/>
            <person name="Grimwood J."/>
            <person name="Gundlach H."/>
            <person name="Henrissat B."/>
            <person name="Napoli C."/>
            <person name="McDonald S.M."/>
            <person name="Parker M.S."/>
            <person name="Rombauts S."/>
            <person name="Salamov A."/>
            <person name="Von Dassow P."/>
            <person name="Badger J.H."/>
            <person name="Coutinho P.M."/>
            <person name="Demir E."/>
            <person name="Dubchak I."/>
            <person name="Gentemann C."/>
            <person name="Eikrem W."/>
            <person name="Gready J.E."/>
            <person name="John U."/>
            <person name="Lanier W."/>
            <person name="Lindquist E.A."/>
            <person name="Lucas S."/>
            <person name="Mayer K.F."/>
            <person name="Moreau H."/>
            <person name="Not F."/>
            <person name="Otillar R."/>
            <person name="Panaud O."/>
            <person name="Pangilinan J."/>
            <person name="Paulsen I."/>
            <person name="Piegu B."/>
            <person name="Poliakov A."/>
            <person name="Robbens S."/>
            <person name="Schmutz J."/>
            <person name="Toulza E."/>
            <person name="Wyss T."/>
            <person name="Zelensky A."/>
            <person name="Zhou K."/>
            <person name="Armbrust E.V."/>
            <person name="Bhattacharya D."/>
            <person name="Goodenough U.W."/>
            <person name="Van de Peer Y."/>
            <person name="Grigoriev I.V."/>
        </authorList>
    </citation>
    <scope>NUCLEOTIDE SEQUENCE [LARGE SCALE GENOMIC DNA]</scope>
    <source>
        <strain evidence="8">RCC299 / NOUM17</strain>
    </source>
</reference>
<feature type="transmembrane region" description="Helical" evidence="5">
    <location>
        <begin position="69"/>
        <end position="88"/>
    </location>
</feature>
<accession>C1FJH9</accession>
<dbReference type="InterPro" id="IPR051598">
    <property type="entry name" value="TSUP/Inactive_protease-like"/>
</dbReference>